<dbReference type="SUPFAM" id="SSF52058">
    <property type="entry name" value="L domain-like"/>
    <property type="match status" value="1"/>
</dbReference>
<dbReference type="InterPro" id="IPR058192">
    <property type="entry name" value="WHD_ROQ1-like"/>
</dbReference>
<dbReference type="InterPro" id="IPR044974">
    <property type="entry name" value="Disease_R_plants"/>
</dbReference>
<dbReference type="AlphaFoldDB" id="A0AA36EQ17"/>
<dbReference type="InterPro" id="IPR042197">
    <property type="entry name" value="Apaf_helical"/>
</dbReference>
<dbReference type="InterPro" id="IPR032675">
    <property type="entry name" value="LRR_dom_sf"/>
</dbReference>
<dbReference type="GO" id="GO:0006952">
    <property type="term" value="P:defense response"/>
    <property type="evidence" value="ECO:0007669"/>
    <property type="project" value="InterPro"/>
</dbReference>
<proteinExistence type="predicted"/>
<reference evidence="4" key="1">
    <citation type="submission" date="2023-04" db="EMBL/GenBank/DDBJ databases">
        <authorList>
            <person name="Vijverberg K."/>
            <person name="Xiong W."/>
            <person name="Schranz E."/>
        </authorList>
    </citation>
    <scope>NUCLEOTIDE SEQUENCE</scope>
</reference>
<dbReference type="SUPFAM" id="SSF46785">
    <property type="entry name" value="Winged helix' DNA-binding domain"/>
    <property type="match status" value="1"/>
</dbReference>
<evidence type="ECO:0000313" key="5">
    <source>
        <dbReference type="Proteomes" id="UP001177003"/>
    </source>
</evidence>
<protein>
    <recommendedName>
        <fullName evidence="3">Disease resistance protein Roq1-like winged-helix domain-containing protein</fullName>
    </recommendedName>
</protein>
<keyword evidence="5" id="KW-1185">Reference proteome</keyword>
<dbReference type="Gene3D" id="3.40.50.10140">
    <property type="entry name" value="Toll/interleukin-1 receptor homology (TIR) domain"/>
    <property type="match status" value="1"/>
</dbReference>
<evidence type="ECO:0000259" key="3">
    <source>
        <dbReference type="Pfam" id="PF23282"/>
    </source>
</evidence>
<keyword evidence="2" id="KW-0677">Repeat</keyword>
<dbReference type="Pfam" id="PF23282">
    <property type="entry name" value="WHD_ROQ1"/>
    <property type="match status" value="1"/>
</dbReference>
<dbReference type="Gene3D" id="3.80.10.10">
    <property type="entry name" value="Ribonuclease Inhibitor"/>
    <property type="match status" value="2"/>
</dbReference>
<dbReference type="InterPro" id="IPR027417">
    <property type="entry name" value="P-loop_NTPase"/>
</dbReference>
<gene>
    <name evidence="4" type="ORF">LSALG_LOCUS42009</name>
</gene>
<feature type="domain" description="Disease resistance protein Roq1-like winged-helix" evidence="3">
    <location>
        <begin position="295"/>
        <end position="369"/>
    </location>
</feature>
<dbReference type="Proteomes" id="UP001177003">
    <property type="component" value="Chromosome 9"/>
</dbReference>
<keyword evidence="1" id="KW-0433">Leucine-rich repeat</keyword>
<dbReference type="InterPro" id="IPR036390">
    <property type="entry name" value="WH_DNA-bd_sf"/>
</dbReference>
<accession>A0AA36EQ17</accession>
<evidence type="ECO:0000256" key="2">
    <source>
        <dbReference type="ARBA" id="ARBA00022737"/>
    </source>
</evidence>
<organism evidence="4 5">
    <name type="scientific">Lactuca saligna</name>
    <name type="common">Willowleaf lettuce</name>
    <dbReference type="NCBI Taxonomy" id="75948"/>
    <lineage>
        <taxon>Eukaryota</taxon>
        <taxon>Viridiplantae</taxon>
        <taxon>Streptophyta</taxon>
        <taxon>Embryophyta</taxon>
        <taxon>Tracheophyta</taxon>
        <taxon>Spermatophyta</taxon>
        <taxon>Magnoliopsida</taxon>
        <taxon>eudicotyledons</taxon>
        <taxon>Gunneridae</taxon>
        <taxon>Pentapetalae</taxon>
        <taxon>asterids</taxon>
        <taxon>campanulids</taxon>
        <taxon>Asterales</taxon>
        <taxon>Asteraceae</taxon>
        <taxon>Cichorioideae</taxon>
        <taxon>Cichorieae</taxon>
        <taxon>Lactucinae</taxon>
        <taxon>Lactuca</taxon>
    </lineage>
</organism>
<dbReference type="InterPro" id="IPR035897">
    <property type="entry name" value="Toll_tir_struct_dom_sf"/>
</dbReference>
<evidence type="ECO:0000256" key="1">
    <source>
        <dbReference type="ARBA" id="ARBA00022614"/>
    </source>
</evidence>
<dbReference type="PANTHER" id="PTHR11017:SF544">
    <property type="entry name" value="ADP-RIBOSYL CYCLASE_CYCLIC ADP-RIBOSE HYDROLASE"/>
    <property type="match status" value="1"/>
</dbReference>
<evidence type="ECO:0000313" key="4">
    <source>
        <dbReference type="EMBL" id="CAI9303583.1"/>
    </source>
</evidence>
<dbReference type="PANTHER" id="PTHR11017">
    <property type="entry name" value="LEUCINE-RICH REPEAT-CONTAINING PROTEIN"/>
    <property type="match status" value="1"/>
</dbReference>
<dbReference type="EMBL" id="OX465085">
    <property type="protein sequence ID" value="CAI9303583.1"/>
    <property type="molecule type" value="Genomic_DNA"/>
</dbReference>
<dbReference type="Gene3D" id="1.10.8.430">
    <property type="entry name" value="Helical domain of apoptotic protease-activating factors"/>
    <property type="match status" value="1"/>
</dbReference>
<sequence>MFRAARFVPEILFLYMLEHVERASFSLVILHPQQAGTILQGRAHACVIVLSLASESSFFIIYVKFGALFEFKTKSKCLSKNQTIFCQLVWISCKLPHRSSGKWSTLYTQEPGDLVEIDGLIKLKQYKVTIDASTPEAKAAGKWRKALKEAADVAGWELKNTADGHEAKVIQQIVEKLSLELRSINVRIDENLVGMKTRINNIVSSLGTAPDDVNKEGICLFNRYAFGREIPIQGYEELSRQVLRYAAGLPLTIKVLGSFLCGKSKLEWVDALARLKRIPLEETQKKLELSYTGLNEDYKEIFLDVATILKGWPKDLVIKALESCGFHARICLRVLEQKSLITFNDKSDVGECVGMHDHIEEMGRNIVRRSHPDMPYKHSRLWIDDEIEDILANDLGTKATRCIKFYKERLNPEIVMKGLRKMKELRYLYVAQQSLYSNRAKRNPNCLNGFGVLCCNKVTPYFPDALQYLHWNNYPFGSLPKTFQANNLVALEMINSKIVQLWEGGERKTLKKLRFLGLSGPKLRTFDLGLTPNLETLTLGGLGDLVELKIPVECQKLRSLKLYCTKLRPFDLWLTPNLEELFLEGGDMVEFHMPPRCLNLTSLNLKYLKLRTLDIGLTPNLENLSVMHCSDLEEIHMANECVKLRSVYLEGPKLRTIDLGPTPNLKRMDLHGSKDLEEFHIPECPILTHISMSYSKLRIIDLRLIPNLNMLFLVSCIDLVQLHLADECQELESLTVMHSKLRTLDLGLTPNIKMLNLEGSYNLLELHAPIGCLKNLVRLDLSGFLGFRSFSFRLNDNTSGIVNKSLKVRPLAELHFTLKTCPFHPDNNLLKFEFTCFHKDDIPPLIRSLTKLISGGACACTKLPRFSRSIEQQRYIFYVGTCQEGLFSCMILHPQQAPTTGAVLLVNNQQLF</sequence>
<dbReference type="SUPFAM" id="SSF52540">
    <property type="entry name" value="P-loop containing nucleoside triphosphate hydrolases"/>
    <property type="match status" value="1"/>
</dbReference>
<name>A0AA36EQ17_LACSI</name>